<dbReference type="EC" id="1.11.1.15" evidence="3"/>
<gene>
    <name evidence="3" type="primary">bcp_3</name>
    <name evidence="3" type="ORF">Spa11_36690</name>
</gene>
<organism evidence="3 4">
    <name type="scientific">Botrimarina mediterranea</name>
    <dbReference type="NCBI Taxonomy" id="2528022"/>
    <lineage>
        <taxon>Bacteria</taxon>
        <taxon>Pseudomonadati</taxon>
        <taxon>Planctomycetota</taxon>
        <taxon>Planctomycetia</taxon>
        <taxon>Pirellulales</taxon>
        <taxon>Lacipirellulaceae</taxon>
        <taxon>Botrimarina</taxon>
    </lineage>
</organism>
<dbReference type="GO" id="GO:0004601">
    <property type="term" value="F:peroxidase activity"/>
    <property type="evidence" value="ECO:0007669"/>
    <property type="project" value="UniProtKB-KW"/>
</dbReference>
<dbReference type="InterPro" id="IPR050553">
    <property type="entry name" value="Thioredoxin_ResA/DsbE_sf"/>
</dbReference>
<accession>A0A518KCC6</accession>
<dbReference type="PANTHER" id="PTHR42852">
    <property type="entry name" value="THIOL:DISULFIDE INTERCHANGE PROTEIN DSBE"/>
    <property type="match status" value="1"/>
</dbReference>
<dbReference type="Gene3D" id="3.40.30.10">
    <property type="entry name" value="Glutaredoxin"/>
    <property type="match status" value="1"/>
</dbReference>
<dbReference type="InterPro" id="IPR013766">
    <property type="entry name" value="Thioredoxin_domain"/>
</dbReference>
<proteinExistence type="predicted"/>
<keyword evidence="1" id="KW-0732">Signal</keyword>
<name>A0A518KCC6_9BACT</name>
<evidence type="ECO:0000256" key="1">
    <source>
        <dbReference type="SAM" id="SignalP"/>
    </source>
</evidence>
<dbReference type="AlphaFoldDB" id="A0A518KCC6"/>
<dbReference type="KEGG" id="bmei:Spa11_36690"/>
<dbReference type="Proteomes" id="UP000316426">
    <property type="component" value="Chromosome"/>
</dbReference>
<keyword evidence="3" id="KW-0560">Oxidoreductase</keyword>
<evidence type="ECO:0000259" key="2">
    <source>
        <dbReference type="PROSITE" id="PS51352"/>
    </source>
</evidence>
<dbReference type="InterPro" id="IPR013740">
    <property type="entry name" value="Redoxin"/>
</dbReference>
<reference evidence="3 4" key="1">
    <citation type="submission" date="2019-02" db="EMBL/GenBank/DDBJ databases">
        <title>Deep-cultivation of Planctomycetes and their phenomic and genomic characterization uncovers novel biology.</title>
        <authorList>
            <person name="Wiegand S."/>
            <person name="Jogler M."/>
            <person name="Boedeker C."/>
            <person name="Pinto D."/>
            <person name="Vollmers J."/>
            <person name="Rivas-Marin E."/>
            <person name="Kohn T."/>
            <person name="Peeters S.H."/>
            <person name="Heuer A."/>
            <person name="Rast P."/>
            <person name="Oberbeckmann S."/>
            <person name="Bunk B."/>
            <person name="Jeske O."/>
            <person name="Meyerdierks A."/>
            <person name="Storesund J.E."/>
            <person name="Kallscheuer N."/>
            <person name="Luecker S."/>
            <person name="Lage O.M."/>
            <person name="Pohl T."/>
            <person name="Merkel B.J."/>
            <person name="Hornburger P."/>
            <person name="Mueller R.-W."/>
            <person name="Bruemmer F."/>
            <person name="Labrenz M."/>
            <person name="Spormann A.M."/>
            <person name="Op den Camp H."/>
            <person name="Overmann J."/>
            <person name="Amann R."/>
            <person name="Jetten M.S.M."/>
            <person name="Mascher T."/>
            <person name="Medema M.H."/>
            <person name="Devos D.P."/>
            <person name="Kaster A.-K."/>
            <person name="Ovreas L."/>
            <person name="Rohde M."/>
            <person name="Galperin M.Y."/>
            <person name="Jogler C."/>
        </authorList>
    </citation>
    <scope>NUCLEOTIDE SEQUENCE [LARGE SCALE GENOMIC DNA]</scope>
    <source>
        <strain evidence="3 4">Spa11</strain>
    </source>
</reference>
<protein>
    <submittedName>
        <fullName evidence="3">Peroxiredoxin</fullName>
        <ecNumber evidence="3">1.11.1.15</ecNumber>
    </submittedName>
</protein>
<dbReference type="Pfam" id="PF08534">
    <property type="entry name" value="Redoxin"/>
    <property type="match status" value="1"/>
</dbReference>
<feature type="signal peptide" evidence="1">
    <location>
        <begin position="1"/>
        <end position="22"/>
    </location>
</feature>
<evidence type="ECO:0000313" key="3">
    <source>
        <dbReference type="EMBL" id="QDV75452.1"/>
    </source>
</evidence>
<feature type="chain" id="PRO_5021745043" evidence="1">
    <location>
        <begin position="23"/>
        <end position="198"/>
    </location>
</feature>
<dbReference type="RefSeq" id="WP_197529491.1">
    <property type="nucleotide sequence ID" value="NZ_CP036349.1"/>
</dbReference>
<dbReference type="PROSITE" id="PS51352">
    <property type="entry name" value="THIOREDOXIN_2"/>
    <property type="match status" value="1"/>
</dbReference>
<feature type="domain" description="Thioredoxin" evidence="2">
    <location>
        <begin position="34"/>
        <end position="198"/>
    </location>
</feature>
<dbReference type="InterPro" id="IPR036249">
    <property type="entry name" value="Thioredoxin-like_sf"/>
</dbReference>
<keyword evidence="4" id="KW-1185">Reference proteome</keyword>
<dbReference type="EMBL" id="CP036349">
    <property type="protein sequence ID" value="QDV75452.1"/>
    <property type="molecule type" value="Genomic_DNA"/>
</dbReference>
<dbReference type="PANTHER" id="PTHR42852:SF13">
    <property type="entry name" value="PROTEIN DIPZ"/>
    <property type="match status" value="1"/>
</dbReference>
<sequence precursor="true">MTLLRPAVFAVAGLFAASQAYAQPVAEVAPPEPPAVGESAPTVTLTSTAGEQVDLAETFAGGKTVLVVLRGYPGYQCPACSAQTADLIRSANDFADAGVAVVVVYPGQQKGLEGHAEEFLTATMAKINETELPGGVTLLLDPDYELVNAYGLRWMAPNETAYPATFVIAKGGEITFAEVSNTHGGRVAAKKALEAAKE</sequence>
<dbReference type="SUPFAM" id="SSF52833">
    <property type="entry name" value="Thioredoxin-like"/>
    <property type="match status" value="1"/>
</dbReference>
<keyword evidence="3" id="KW-0575">Peroxidase</keyword>
<evidence type="ECO:0000313" key="4">
    <source>
        <dbReference type="Proteomes" id="UP000316426"/>
    </source>
</evidence>